<gene>
    <name evidence="2" type="ORF">GV828_02735</name>
</gene>
<evidence type="ECO:0000313" key="3">
    <source>
        <dbReference type="Proteomes" id="UP000798602"/>
    </source>
</evidence>
<organism evidence="2 3">
    <name type="scientific">Flavobacterium ichthyis</name>
    <dbReference type="NCBI Taxonomy" id="2698827"/>
    <lineage>
        <taxon>Bacteria</taxon>
        <taxon>Pseudomonadati</taxon>
        <taxon>Bacteroidota</taxon>
        <taxon>Flavobacteriia</taxon>
        <taxon>Flavobacteriales</taxon>
        <taxon>Flavobacteriaceae</taxon>
        <taxon>Flavobacterium</taxon>
    </lineage>
</organism>
<feature type="signal peptide" evidence="1">
    <location>
        <begin position="1"/>
        <end position="21"/>
    </location>
</feature>
<dbReference type="Proteomes" id="UP000798602">
    <property type="component" value="Unassembled WGS sequence"/>
</dbReference>
<proteinExistence type="predicted"/>
<feature type="chain" id="PRO_5046363913" evidence="1">
    <location>
        <begin position="22"/>
        <end position="149"/>
    </location>
</feature>
<keyword evidence="3" id="KW-1185">Reference proteome</keyword>
<dbReference type="PROSITE" id="PS51257">
    <property type="entry name" value="PROKAR_LIPOPROTEIN"/>
    <property type="match status" value="1"/>
</dbReference>
<name>A0ABW9Z5J3_9FLAO</name>
<accession>A0ABW9Z5J3</accession>
<dbReference type="RefSeq" id="WP_166535930.1">
    <property type="nucleotide sequence ID" value="NZ_JAABLM010000002.1"/>
</dbReference>
<dbReference type="EMBL" id="JAABLM010000002">
    <property type="protein sequence ID" value="NBL64112.1"/>
    <property type="molecule type" value="Genomic_DNA"/>
</dbReference>
<evidence type="ECO:0000313" key="2">
    <source>
        <dbReference type="EMBL" id="NBL64112.1"/>
    </source>
</evidence>
<comment type="caution">
    <text evidence="2">The sequence shown here is derived from an EMBL/GenBank/DDBJ whole genome shotgun (WGS) entry which is preliminary data.</text>
</comment>
<sequence length="149" mass="16646">MKTKILAIIAILCVLISCVSAKSTLKNVDENAPEPTLTSEGYFLLSKKTTDKKYGYHKDHPINVFYKNAKDEAININRFLDALTGPNGEKIAYKKLENCCPFPTTRTEMGAGLLDLYEISYPGISQPVQLYFNNYSKGHLYIPVGFSAK</sequence>
<reference evidence="3" key="1">
    <citation type="submission" date="2020-01" db="EMBL/GenBank/DDBJ databases">
        <title>Sphingomonas sp. strain CSW-10.</title>
        <authorList>
            <person name="Chen W.-M."/>
        </authorList>
    </citation>
    <scope>NUCLEOTIDE SEQUENCE [LARGE SCALE GENOMIC DNA]</scope>
    <source>
        <strain evidence="3">NST-5</strain>
    </source>
</reference>
<protein>
    <submittedName>
        <fullName evidence="2">2-dehydro-3-deoxyphosphooctonate aldolase</fullName>
    </submittedName>
</protein>
<evidence type="ECO:0000256" key="1">
    <source>
        <dbReference type="SAM" id="SignalP"/>
    </source>
</evidence>
<keyword evidence="1" id="KW-0732">Signal</keyword>